<dbReference type="EMBL" id="JARKIE010000569">
    <property type="protein sequence ID" value="KAJ7627500.1"/>
    <property type="molecule type" value="Genomic_DNA"/>
</dbReference>
<proteinExistence type="predicted"/>
<keyword evidence="4" id="KW-1185">Reference proteome</keyword>
<evidence type="ECO:0000256" key="1">
    <source>
        <dbReference type="SAM" id="MobiDB-lite"/>
    </source>
</evidence>
<feature type="signal peptide" evidence="2">
    <location>
        <begin position="1"/>
        <end position="26"/>
    </location>
</feature>
<dbReference type="AlphaFoldDB" id="A0AAD7FMA4"/>
<feature type="chain" id="PRO_5041984606" evidence="2">
    <location>
        <begin position="27"/>
        <end position="241"/>
    </location>
</feature>
<name>A0AAD7FMA4_MYCRO</name>
<gene>
    <name evidence="3" type="ORF">B0H17DRAFT_1024308</name>
</gene>
<evidence type="ECO:0000256" key="2">
    <source>
        <dbReference type="SAM" id="SignalP"/>
    </source>
</evidence>
<accession>A0AAD7FMA4</accession>
<keyword evidence="2" id="KW-0732">Signal</keyword>
<dbReference type="Proteomes" id="UP001221757">
    <property type="component" value="Unassembled WGS sequence"/>
</dbReference>
<feature type="region of interest" description="Disordered" evidence="1">
    <location>
        <begin position="218"/>
        <end position="241"/>
    </location>
</feature>
<evidence type="ECO:0000313" key="3">
    <source>
        <dbReference type="EMBL" id="KAJ7627500.1"/>
    </source>
</evidence>
<reference evidence="3" key="1">
    <citation type="submission" date="2023-03" db="EMBL/GenBank/DDBJ databases">
        <title>Massive genome expansion in bonnet fungi (Mycena s.s.) driven by repeated elements and novel gene families across ecological guilds.</title>
        <authorList>
            <consortium name="Lawrence Berkeley National Laboratory"/>
            <person name="Harder C.B."/>
            <person name="Miyauchi S."/>
            <person name="Viragh M."/>
            <person name="Kuo A."/>
            <person name="Thoen E."/>
            <person name="Andreopoulos B."/>
            <person name="Lu D."/>
            <person name="Skrede I."/>
            <person name="Drula E."/>
            <person name="Henrissat B."/>
            <person name="Morin E."/>
            <person name="Kohler A."/>
            <person name="Barry K."/>
            <person name="LaButti K."/>
            <person name="Morin E."/>
            <person name="Salamov A."/>
            <person name="Lipzen A."/>
            <person name="Mereny Z."/>
            <person name="Hegedus B."/>
            <person name="Baldrian P."/>
            <person name="Stursova M."/>
            <person name="Weitz H."/>
            <person name="Taylor A."/>
            <person name="Grigoriev I.V."/>
            <person name="Nagy L.G."/>
            <person name="Martin F."/>
            <person name="Kauserud H."/>
        </authorList>
    </citation>
    <scope>NUCLEOTIDE SEQUENCE</scope>
    <source>
        <strain evidence="3">CBHHK067</strain>
    </source>
</reference>
<protein>
    <submittedName>
        <fullName evidence="3">Uncharacterized protein</fullName>
    </submittedName>
</protein>
<evidence type="ECO:0000313" key="4">
    <source>
        <dbReference type="Proteomes" id="UP001221757"/>
    </source>
</evidence>
<sequence>MGLVGSLSHSICTFLIIIAALSIPSAEVDHKYSGSIHAGADVEGWLTQANHIFKCLDITSDYEDYGVILSPVILKRVWYHLTFSGPTDGLPPGYLFLCPLKYLHSDAHTCFWHPDFAAYWSLDPAGLARLSTEEATDLGFPSFKFAVTAHVYSWDSSVYDGLRQFHEAKGFDPYSQDITRHMGCQLYELYGVENSFAHLEETNSEDYCDETIHREISPAQNIASTETTQSQTPQWAHSPTH</sequence>
<comment type="caution">
    <text evidence="3">The sequence shown here is derived from an EMBL/GenBank/DDBJ whole genome shotgun (WGS) entry which is preliminary data.</text>
</comment>
<organism evidence="3 4">
    <name type="scientific">Mycena rosella</name>
    <name type="common">Pink bonnet</name>
    <name type="synonym">Agaricus rosellus</name>
    <dbReference type="NCBI Taxonomy" id="1033263"/>
    <lineage>
        <taxon>Eukaryota</taxon>
        <taxon>Fungi</taxon>
        <taxon>Dikarya</taxon>
        <taxon>Basidiomycota</taxon>
        <taxon>Agaricomycotina</taxon>
        <taxon>Agaricomycetes</taxon>
        <taxon>Agaricomycetidae</taxon>
        <taxon>Agaricales</taxon>
        <taxon>Marasmiineae</taxon>
        <taxon>Mycenaceae</taxon>
        <taxon>Mycena</taxon>
    </lineage>
</organism>